<evidence type="ECO:0000256" key="3">
    <source>
        <dbReference type="ARBA" id="ARBA00009203"/>
    </source>
</evidence>
<comment type="catalytic activity">
    <reaction evidence="22">
        <text>urate(out) = urate(in)</text>
        <dbReference type="Rhea" id="RHEA:60368"/>
        <dbReference type="ChEBI" id="CHEBI:17775"/>
    </reaction>
</comment>
<comment type="catalytic activity">
    <reaction evidence="19">
        <text>prostaglandin E2(out) = prostaglandin E2(in)</text>
        <dbReference type="Rhea" id="RHEA:50984"/>
        <dbReference type="ChEBI" id="CHEBI:606564"/>
    </reaction>
</comment>
<dbReference type="InterPro" id="IPR020846">
    <property type="entry name" value="MFS_dom"/>
</dbReference>
<feature type="transmembrane region" description="Helical" evidence="26">
    <location>
        <begin position="144"/>
        <end position="163"/>
    </location>
</feature>
<dbReference type="PROSITE" id="PS50850">
    <property type="entry name" value="MFS"/>
    <property type="match status" value="1"/>
</dbReference>
<comment type="similarity">
    <text evidence="3">Belongs to the major facilitator (TC 2.A.1) superfamily. Organic cation transporter (TC 2.A.1.19) family.</text>
</comment>
<dbReference type="GO" id="GO:0045048">
    <property type="term" value="P:protein insertion into ER membrane"/>
    <property type="evidence" value="ECO:0007669"/>
    <property type="project" value="InterPro"/>
</dbReference>
<comment type="catalytic activity">
    <reaction evidence="16">
        <text>estrone 3-sulfate(out) = estrone 3-sulfate(in)</text>
        <dbReference type="Rhea" id="RHEA:71835"/>
        <dbReference type="ChEBI" id="CHEBI:60050"/>
    </reaction>
</comment>
<evidence type="ECO:0000256" key="26">
    <source>
        <dbReference type="SAM" id="Phobius"/>
    </source>
</evidence>
<dbReference type="CDD" id="cd17447">
    <property type="entry name" value="MFS_SLC22A7_OAT2"/>
    <property type="match status" value="1"/>
</dbReference>
<evidence type="ECO:0000259" key="27">
    <source>
        <dbReference type="PROSITE" id="PS50850"/>
    </source>
</evidence>
<comment type="catalytic activity">
    <reaction evidence="21">
        <text>2-oxoglutarate(in) = 2-oxoglutarate(out)</text>
        <dbReference type="Rhea" id="RHEA:76231"/>
        <dbReference type="ChEBI" id="CHEBI:16810"/>
    </reaction>
</comment>
<feature type="transmembrane region" description="Helical" evidence="26">
    <location>
        <begin position="430"/>
        <end position="454"/>
    </location>
</feature>
<evidence type="ECO:0000256" key="4">
    <source>
        <dbReference type="ARBA" id="ARBA00022448"/>
    </source>
</evidence>
<comment type="catalytic activity">
    <reaction evidence="25">
        <text>orotate(out) + L-glutamate(in) = orotate(in) + L-glutamate(out)</text>
        <dbReference type="Rhea" id="RHEA:72043"/>
        <dbReference type="ChEBI" id="CHEBI:29985"/>
        <dbReference type="ChEBI" id="CHEBI:30839"/>
    </reaction>
</comment>
<keyword evidence="5" id="KW-1003">Cell membrane</keyword>
<dbReference type="GO" id="GO:0005789">
    <property type="term" value="C:endoplasmic reticulum membrane"/>
    <property type="evidence" value="ECO:0007669"/>
    <property type="project" value="InterPro"/>
</dbReference>
<sequence length="751" mass="83899">MRFEDVLHEIGGFNKFQFLVLYILWLPRVILPLHFLLHNFISGVPPHHCALPHLDDRYAGGTEKDGESAQILAFGIPRNADGSYSSCKMYPLPLDFDPNGDLSRLYGNRSNVSVPCQHGWVYDRSQFTSTTATEWDLVCDNKKLNQALATFFFIGVTIGAIVFGQLADKFGRKPMIQVSFVASAIFGIVEAFSTSYVMFAIARTLCGLALTGMSITTVALCIEWTDIKHRTFTGTIISLGWSVGNMLLALLAYLIRDWRHLILVVTSPCLVGIIAWWWIPESARWLLANGRVEEAQKYLTQCAKMNGKYSYTHKLDTETLKKITITEVSNKNHSYLDLVRTPKMRKIVLFSGIFWFAVAFTYYGISFNITGFGLNIYLTQFVYGVIEVPAKVGTYFTLDRIGRRNGQAWSLIIAGALIGLNSIIPTEFAAVRTGIAVIGKGFSEAAFTIAFLYTSELYPTVLRQCGLGYTSFIARLGGSLAPMVILLEDMWRFAPPLVFAATAVFSGSVVFLLPETTNVQLPENVLDVEEGSYKPPNTETNPTLEDPTPDYMNLLGMIFSMCGLMLKLKWCAWIAVYCSFISFANSRSSEDTKQMMSSFIVMLSPMYADSSVIMERAPSLRKGGKMQPQGYKHRCHPPTSGSSVCANPTYYHTVYDMSNEACQVDSFDYSKTNGGETVVTDGTLYSLMPSDSLVPPVRRRGGLVDHRDVIKAHQSHKLQSTPQARRKQWEDYVELLPFFPCNFFLSLSIGV</sequence>
<name>A0A3N0XHK4_ANAGA</name>
<feature type="transmembrane region" description="Helical" evidence="26">
    <location>
        <begin position="261"/>
        <end position="279"/>
    </location>
</feature>
<evidence type="ECO:0000256" key="17">
    <source>
        <dbReference type="ARBA" id="ARBA00036284"/>
    </source>
</evidence>
<feature type="transmembrane region" description="Helical" evidence="26">
    <location>
        <begin position="347"/>
        <end position="365"/>
    </location>
</feature>
<organism evidence="28 29">
    <name type="scientific">Anabarilius grahami</name>
    <name type="common">Kanglang fish</name>
    <name type="synonym">Barilius grahami</name>
    <dbReference type="NCBI Taxonomy" id="495550"/>
    <lineage>
        <taxon>Eukaryota</taxon>
        <taxon>Metazoa</taxon>
        <taxon>Chordata</taxon>
        <taxon>Craniata</taxon>
        <taxon>Vertebrata</taxon>
        <taxon>Euteleostomi</taxon>
        <taxon>Actinopterygii</taxon>
        <taxon>Neopterygii</taxon>
        <taxon>Teleostei</taxon>
        <taxon>Ostariophysi</taxon>
        <taxon>Cypriniformes</taxon>
        <taxon>Xenocyprididae</taxon>
        <taxon>Xenocypridinae</taxon>
        <taxon>Xenocypridinae incertae sedis</taxon>
        <taxon>Anabarilius</taxon>
    </lineage>
</organism>
<evidence type="ECO:0000256" key="10">
    <source>
        <dbReference type="ARBA" id="ARBA00035784"/>
    </source>
</evidence>
<dbReference type="PANTHER" id="PTHR24064">
    <property type="entry name" value="SOLUTE CARRIER FAMILY 22 MEMBER"/>
    <property type="match status" value="1"/>
</dbReference>
<evidence type="ECO:0000256" key="19">
    <source>
        <dbReference type="ARBA" id="ARBA00036345"/>
    </source>
</evidence>
<dbReference type="Pfam" id="PF03669">
    <property type="entry name" value="ASTER"/>
    <property type="match status" value="1"/>
</dbReference>
<evidence type="ECO:0000313" key="28">
    <source>
        <dbReference type="EMBL" id="ROI16231.1"/>
    </source>
</evidence>
<keyword evidence="6 26" id="KW-0812">Transmembrane</keyword>
<dbReference type="EMBL" id="RJVU01075544">
    <property type="protein sequence ID" value="ROI16231.1"/>
    <property type="molecule type" value="Genomic_DNA"/>
</dbReference>
<dbReference type="InterPro" id="IPR036259">
    <property type="entry name" value="MFS_trans_sf"/>
</dbReference>
<comment type="caution">
    <text evidence="28">The sequence shown here is derived from an EMBL/GenBank/DDBJ whole genome shotgun (WGS) entry which is preliminary data.</text>
</comment>
<protein>
    <recommendedName>
        <fullName evidence="23">Solute carrier family 22 member 7</fullName>
    </recommendedName>
    <alternativeName>
        <fullName evidence="24">Organic anion transporter 2</fullName>
    </alternativeName>
</protein>
<dbReference type="Proteomes" id="UP000281406">
    <property type="component" value="Unassembled WGS sequence"/>
</dbReference>
<evidence type="ECO:0000256" key="22">
    <source>
        <dbReference type="ARBA" id="ARBA00036870"/>
    </source>
</evidence>
<dbReference type="Gene3D" id="1.20.1250.20">
    <property type="entry name" value="MFS general substrate transporter like domains"/>
    <property type="match status" value="1"/>
</dbReference>
<dbReference type="GO" id="GO:0044183">
    <property type="term" value="F:protein folding chaperone"/>
    <property type="evidence" value="ECO:0007669"/>
    <property type="project" value="InterPro"/>
</dbReference>
<feature type="transmembrane region" description="Helical" evidence="26">
    <location>
        <begin position="493"/>
        <end position="513"/>
    </location>
</feature>
<evidence type="ECO:0000256" key="13">
    <source>
        <dbReference type="ARBA" id="ARBA00035924"/>
    </source>
</evidence>
<feature type="domain" description="Major facilitator superfamily (MFS) profile" evidence="27">
    <location>
        <begin position="96"/>
        <end position="518"/>
    </location>
</feature>
<dbReference type="AlphaFoldDB" id="A0A3N0XHK4"/>
<keyword evidence="8" id="KW-0406">Ion transport</keyword>
<dbReference type="FunFam" id="1.20.1250.20:FF:000170">
    <property type="entry name" value="Solute carrier family 22 member 7"/>
    <property type="match status" value="1"/>
</dbReference>
<evidence type="ECO:0000256" key="11">
    <source>
        <dbReference type="ARBA" id="ARBA00035836"/>
    </source>
</evidence>
<evidence type="ECO:0000256" key="1">
    <source>
        <dbReference type="ARBA" id="ARBA00004424"/>
    </source>
</evidence>
<comment type="catalytic activity">
    <reaction evidence="12">
        <text>2'-deoxyguanosine(in) = 2'-deoxyguanosine(out)</text>
        <dbReference type="Rhea" id="RHEA:76215"/>
        <dbReference type="ChEBI" id="CHEBI:17172"/>
    </reaction>
</comment>
<comment type="catalytic activity">
    <reaction evidence="20">
        <text>GMP(in) = GMP(out)</text>
        <dbReference type="Rhea" id="RHEA:76211"/>
        <dbReference type="ChEBI" id="CHEBI:58115"/>
    </reaction>
</comment>
<gene>
    <name evidence="28" type="ORF">DPX16_12349</name>
</gene>
<evidence type="ECO:0000256" key="2">
    <source>
        <dbReference type="ARBA" id="ARBA00004554"/>
    </source>
</evidence>
<keyword evidence="7 26" id="KW-1133">Transmembrane helix</keyword>
<reference evidence="28 29" key="1">
    <citation type="submission" date="2018-10" db="EMBL/GenBank/DDBJ databases">
        <title>Genome assembly for a Yunnan-Guizhou Plateau 3E fish, Anabarilius grahami (Regan), and its evolutionary and genetic applications.</title>
        <authorList>
            <person name="Jiang W."/>
        </authorList>
    </citation>
    <scope>NUCLEOTIDE SEQUENCE [LARGE SCALE GENOMIC DNA]</scope>
    <source>
        <strain evidence="28">AG-KIZ</strain>
        <tissue evidence="28">Muscle</tissue>
    </source>
</reference>
<evidence type="ECO:0000256" key="6">
    <source>
        <dbReference type="ARBA" id="ARBA00022692"/>
    </source>
</evidence>
<dbReference type="GO" id="GO:0008514">
    <property type="term" value="F:organic anion transmembrane transporter activity"/>
    <property type="evidence" value="ECO:0007669"/>
    <property type="project" value="UniProtKB-ARBA"/>
</dbReference>
<evidence type="ECO:0000313" key="29">
    <source>
        <dbReference type="Proteomes" id="UP000281406"/>
    </source>
</evidence>
<proteinExistence type="inferred from homology"/>
<comment type="catalytic activity">
    <reaction evidence="18">
        <text>3',5'-cyclic GMP(in) = 3',5'-cyclic GMP(out)</text>
        <dbReference type="Rhea" id="RHEA:76207"/>
        <dbReference type="ChEBI" id="CHEBI:57746"/>
    </reaction>
</comment>
<evidence type="ECO:0000256" key="20">
    <source>
        <dbReference type="ARBA" id="ARBA00036413"/>
    </source>
</evidence>
<feature type="transmembrane region" description="Helical" evidence="26">
    <location>
        <begin position="18"/>
        <end position="37"/>
    </location>
</feature>
<comment type="catalytic activity">
    <reaction evidence="10">
        <text>guanosine(in) = guanosine(out)</text>
        <dbReference type="Rhea" id="RHEA:75371"/>
        <dbReference type="ChEBI" id="CHEBI:16750"/>
    </reaction>
</comment>
<comment type="catalytic activity">
    <reaction evidence="15">
        <text>3',5'-cyclic AMP(in) = 3',5'-cyclic AMP(out)</text>
        <dbReference type="Rhea" id="RHEA:76223"/>
        <dbReference type="ChEBI" id="CHEBI:58165"/>
    </reaction>
</comment>
<comment type="catalytic activity">
    <reaction evidence="13">
        <text>creatinine(in) = creatinine(out)</text>
        <dbReference type="Rhea" id="RHEA:74539"/>
        <dbReference type="ChEBI" id="CHEBI:16737"/>
    </reaction>
</comment>
<feature type="transmembrane region" description="Helical" evidence="26">
    <location>
        <begin position="564"/>
        <end position="583"/>
    </location>
</feature>
<evidence type="ECO:0000256" key="15">
    <source>
        <dbReference type="ARBA" id="ARBA00036196"/>
    </source>
</evidence>
<comment type="subcellular location">
    <subcellularLocation>
        <location evidence="1">Apical cell membrane</location>
        <topology evidence="1">Multi-pass membrane protein</topology>
    </subcellularLocation>
    <subcellularLocation>
        <location evidence="2">Basolateral cell membrane</location>
        <topology evidence="2">Multi-pass membrane protein</topology>
    </subcellularLocation>
</comment>
<dbReference type="OrthoDB" id="2544694at2759"/>
<feature type="transmembrane region" description="Helical" evidence="26">
    <location>
        <begin position="200"/>
        <end position="222"/>
    </location>
</feature>
<keyword evidence="4" id="KW-0813">Transport</keyword>
<evidence type="ECO:0000256" key="7">
    <source>
        <dbReference type="ARBA" id="ARBA00022989"/>
    </source>
</evidence>
<feature type="transmembrane region" description="Helical" evidence="26">
    <location>
        <begin position="175"/>
        <end position="194"/>
    </location>
</feature>
<feature type="transmembrane region" description="Helical" evidence="26">
    <location>
        <begin position="234"/>
        <end position="255"/>
    </location>
</feature>
<dbReference type="GO" id="GO:0006811">
    <property type="term" value="P:monoatomic ion transport"/>
    <property type="evidence" value="ECO:0007669"/>
    <property type="project" value="UniProtKB-KW"/>
</dbReference>
<evidence type="ECO:0000256" key="21">
    <source>
        <dbReference type="ARBA" id="ARBA00036724"/>
    </source>
</evidence>
<evidence type="ECO:0000256" key="16">
    <source>
        <dbReference type="ARBA" id="ARBA00036221"/>
    </source>
</evidence>
<evidence type="ECO:0000256" key="24">
    <source>
        <dbReference type="ARBA" id="ARBA00042363"/>
    </source>
</evidence>
<comment type="catalytic activity">
    <reaction evidence="17">
        <text>GTP(in) = GTP(out)</text>
        <dbReference type="Rhea" id="RHEA:75787"/>
        <dbReference type="ChEBI" id="CHEBI:37565"/>
    </reaction>
</comment>
<evidence type="ECO:0000256" key="5">
    <source>
        <dbReference type="ARBA" id="ARBA00022475"/>
    </source>
</evidence>
<dbReference type="GO" id="GO:0015132">
    <property type="term" value="F:prostaglandin transmembrane transporter activity"/>
    <property type="evidence" value="ECO:0007669"/>
    <property type="project" value="UniProtKB-ARBA"/>
</dbReference>
<comment type="catalytic activity">
    <reaction evidence="14">
        <text>GDP(in) = GDP(out)</text>
        <dbReference type="Rhea" id="RHEA:76219"/>
        <dbReference type="ChEBI" id="CHEBI:58189"/>
    </reaction>
</comment>
<feature type="transmembrane region" description="Helical" evidence="26">
    <location>
        <begin position="408"/>
        <end position="424"/>
    </location>
</feature>
<evidence type="ECO:0000256" key="8">
    <source>
        <dbReference type="ARBA" id="ARBA00023065"/>
    </source>
</evidence>
<comment type="catalytic activity">
    <reaction evidence="11">
        <text>glutarate(in) = glutarate(out)</text>
        <dbReference type="Rhea" id="RHEA:76251"/>
        <dbReference type="ChEBI" id="CHEBI:30921"/>
    </reaction>
</comment>
<keyword evidence="9 26" id="KW-0472">Membrane</keyword>
<evidence type="ECO:0000256" key="23">
    <source>
        <dbReference type="ARBA" id="ARBA00039896"/>
    </source>
</evidence>
<evidence type="ECO:0000256" key="12">
    <source>
        <dbReference type="ARBA" id="ARBA00035870"/>
    </source>
</evidence>
<evidence type="ECO:0000256" key="18">
    <source>
        <dbReference type="ARBA" id="ARBA00036308"/>
    </source>
</evidence>
<dbReference type="InterPro" id="IPR005828">
    <property type="entry name" value="MFS_sugar_transport-like"/>
</dbReference>
<evidence type="ECO:0000256" key="14">
    <source>
        <dbReference type="ARBA" id="ARBA00035994"/>
    </source>
</evidence>
<accession>A0A3N0XHK4</accession>
<keyword evidence="29" id="KW-1185">Reference proteome</keyword>
<dbReference type="GO" id="GO:0016324">
    <property type="term" value="C:apical plasma membrane"/>
    <property type="evidence" value="ECO:0007669"/>
    <property type="project" value="UniProtKB-SubCell"/>
</dbReference>
<evidence type="ECO:0000256" key="25">
    <source>
        <dbReference type="ARBA" id="ARBA00051037"/>
    </source>
</evidence>
<dbReference type="GO" id="GO:0016323">
    <property type="term" value="C:basolateral plasma membrane"/>
    <property type="evidence" value="ECO:0007669"/>
    <property type="project" value="UniProtKB-SubCell"/>
</dbReference>
<feature type="transmembrane region" description="Helical" evidence="26">
    <location>
        <begin position="466"/>
        <end position="487"/>
    </location>
</feature>
<dbReference type="Pfam" id="PF00083">
    <property type="entry name" value="Sugar_tr"/>
    <property type="match status" value="1"/>
</dbReference>
<dbReference type="InterPro" id="IPR005351">
    <property type="entry name" value="ASTER"/>
</dbReference>
<evidence type="ECO:0000256" key="9">
    <source>
        <dbReference type="ARBA" id="ARBA00023136"/>
    </source>
</evidence>
<dbReference type="SUPFAM" id="SSF103473">
    <property type="entry name" value="MFS general substrate transporter"/>
    <property type="match status" value="1"/>
</dbReference>